<reference evidence="1" key="2">
    <citation type="submission" date="2021-04" db="EMBL/GenBank/DDBJ databases">
        <authorList>
            <person name="Gilroy R."/>
        </authorList>
    </citation>
    <scope>NUCLEOTIDE SEQUENCE</scope>
    <source>
        <strain evidence="1">ChiHjej12B11-16260</strain>
    </source>
</reference>
<dbReference type="NCBIfam" id="NF033711">
    <property type="entry name" value="T9SS_PorQ"/>
    <property type="match status" value="1"/>
</dbReference>
<proteinExistence type="predicted"/>
<evidence type="ECO:0000313" key="2">
    <source>
        <dbReference type="Proteomes" id="UP000824246"/>
    </source>
</evidence>
<dbReference type="Proteomes" id="UP000824246">
    <property type="component" value="Unassembled WGS sequence"/>
</dbReference>
<feature type="non-terminal residue" evidence="1">
    <location>
        <position position="1"/>
    </location>
</feature>
<evidence type="ECO:0000313" key="1">
    <source>
        <dbReference type="EMBL" id="HIX45779.1"/>
    </source>
</evidence>
<sequence>ALAAGIQYYGYGSMPLTDETGQVLGNFNPQDIQIQCAYSHDIYEGLRGGAMLKFVYSNYEQYTAMALAVDLGLNYYNSEKEYSLSLVARNLGGQLKRYANVYGNLPWDICFGYSQILNNTPVRISITAHDLWRWKIPYPTTTDNGEGIVTNDKFFEHFFRHLIFGVEYLFSNNFYLGIGYNYKTASDMRTDNRYFLSGFSIGGGIKVKMFSLDVAVASHHVSGTTLMLNLTTSIGDFLNRR</sequence>
<name>A0A9D1VRQ1_9BACT</name>
<accession>A0A9D1VRQ1</accession>
<dbReference type="EMBL" id="DXFB01000157">
    <property type="protein sequence ID" value="HIX45779.1"/>
    <property type="molecule type" value="Genomic_DNA"/>
</dbReference>
<gene>
    <name evidence="1" type="primary">porQ</name>
    <name evidence="1" type="ORF">H9982_06120</name>
</gene>
<comment type="caution">
    <text evidence="1">The sequence shown here is derived from an EMBL/GenBank/DDBJ whole genome shotgun (WGS) entry which is preliminary data.</text>
</comment>
<organism evidence="1 2">
    <name type="scientific">Candidatus Barnesiella excrementipullorum</name>
    <dbReference type="NCBI Taxonomy" id="2838479"/>
    <lineage>
        <taxon>Bacteria</taxon>
        <taxon>Pseudomonadati</taxon>
        <taxon>Bacteroidota</taxon>
        <taxon>Bacteroidia</taxon>
        <taxon>Bacteroidales</taxon>
        <taxon>Barnesiellaceae</taxon>
        <taxon>Barnesiella</taxon>
    </lineage>
</organism>
<protein>
    <submittedName>
        <fullName evidence="1">Type IX secretion system protein PorQ</fullName>
    </submittedName>
</protein>
<reference evidence="1" key="1">
    <citation type="journal article" date="2021" name="PeerJ">
        <title>Extensive microbial diversity within the chicken gut microbiome revealed by metagenomics and culture.</title>
        <authorList>
            <person name="Gilroy R."/>
            <person name="Ravi A."/>
            <person name="Getino M."/>
            <person name="Pursley I."/>
            <person name="Horton D.L."/>
            <person name="Alikhan N.F."/>
            <person name="Baker D."/>
            <person name="Gharbi K."/>
            <person name="Hall N."/>
            <person name="Watson M."/>
            <person name="Adriaenssens E.M."/>
            <person name="Foster-Nyarko E."/>
            <person name="Jarju S."/>
            <person name="Secka A."/>
            <person name="Antonio M."/>
            <person name="Oren A."/>
            <person name="Chaudhuri R.R."/>
            <person name="La Ragione R."/>
            <person name="Hildebrand F."/>
            <person name="Pallen M.J."/>
        </authorList>
    </citation>
    <scope>NUCLEOTIDE SEQUENCE</scope>
    <source>
        <strain evidence="1">ChiHjej12B11-16260</strain>
    </source>
</reference>
<dbReference type="NCBIfam" id="NF033709">
    <property type="entry name" value="PorV_fam"/>
    <property type="match status" value="1"/>
</dbReference>
<dbReference type="AlphaFoldDB" id="A0A9D1VRQ1"/>